<proteinExistence type="predicted"/>
<sequence>MSLIHLQGQLICTTPEDRRVVLSGLAAHLRQSLGHPGCLFYEITQTEDPFVWQLDAGFADRHAFTAWQQATETSEWASRGIRHDLTPRPAKPEIGPETAADPRALHQLLEAAFARRAEADLVDALRASGDLALSLTARFGRACLGHCAFSALAAPFPAWALGPLATRASLRRQGIATTLVQAGLEIARARGIAAIFVLGDPAWYHRFGFSAEAARGFISPHAGPHLQLLNLTGTALPKGEIRHAAAFADLDD</sequence>
<dbReference type="RefSeq" id="WP_136905510.1">
    <property type="nucleotide sequence ID" value="NZ_SWJZ01000021.1"/>
</dbReference>
<dbReference type="Proteomes" id="UP000310597">
    <property type="component" value="Unassembled WGS sequence"/>
</dbReference>
<accession>A0A4U1JSP1</accession>
<evidence type="ECO:0000313" key="4">
    <source>
        <dbReference type="Proteomes" id="UP000310597"/>
    </source>
</evidence>
<comment type="caution">
    <text evidence="3">The sequence shown here is derived from an EMBL/GenBank/DDBJ whole genome shotgun (WGS) entry which is preliminary data.</text>
</comment>
<dbReference type="SUPFAM" id="SSF55729">
    <property type="entry name" value="Acyl-CoA N-acyltransferases (Nat)"/>
    <property type="match status" value="1"/>
</dbReference>
<name>A0A4U1JSP1_RHOCA</name>
<gene>
    <name evidence="3" type="ORF">FBT96_06500</name>
</gene>
<dbReference type="Pfam" id="PF00583">
    <property type="entry name" value="Acetyltransf_1"/>
    <property type="match status" value="1"/>
</dbReference>
<dbReference type="SUPFAM" id="SSF54909">
    <property type="entry name" value="Dimeric alpha+beta barrel"/>
    <property type="match status" value="1"/>
</dbReference>
<feature type="domain" description="N-acetyltransferase" evidence="1">
    <location>
        <begin position="92"/>
        <end position="230"/>
    </location>
</feature>
<dbReference type="AlphaFoldDB" id="A0A4U1JSP1"/>
<dbReference type="InterPro" id="IPR000182">
    <property type="entry name" value="GNAT_dom"/>
</dbReference>
<evidence type="ECO:0000259" key="1">
    <source>
        <dbReference type="PROSITE" id="PS51186"/>
    </source>
</evidence>
<evidence type="ECO:0000313" key="3">
    <source>
        <dbReference type="EMBL" id="TKD22237.1"/>
    </source>
</evidence>
<feature type="domain" description="ABM" evidence="2">
    <location>
        <begin position="5"/>
        <end position="94"/>
    </location>
</feature>
<dbReference type="PROSITE" id="PS51186">
    <property type="entry name" value="GNAT"/>
    <property type="match status" value="1"/>
</dbReference>
<dbReference type="Gene3D" id="3.40.630.30">
    <property type="match status" value="1"/>
</dbReference>
<dbReference type="InterPro" id="IPR007138">
    <property type="entry name" value="ABM_dom"/>
</dbReference>
<dbReference type="GO" id="GO:0016747">
    <property type="term" value="F:acyltransferase activity, transferring groups other than amino-acyl groups"/>
    <property type="evidence" value="ECO:0007669"/>
    <property type="project" value="InterPro"/>
</dbReference>
<reference evidence="3 4" key="1">
    <citation type="submission" date="2019-04" db="EMBL/GenBank/DDBJ databases">
        <title>Draft Whole-Genome sequence of the purple photosynthetic bacterium Rhodobacter capsulatus SP108 with an indigenous class A beta-lactamase.</title>
        <authorList>
            <person name="Robertson S."/>
            <person name="Meyer T.E."/>
            <person name="Kyndt J.A."/>
        </authorList>
    </citation>
    <scope>NUCLEOTIDE SEQUENCE [LARGE SCALE GENOMIC DNA]</scope>
    <source>
        <strain evidence="3 4">SP108</strain>
    </source>
</reference>
<organism evidence="3 4">
    <name type="scientific">Rhodobacter capsulatus</name>
    <name type="common">Rhodopseudomonas capsulata</name>
    <dbReference type="NCBI Taxonomy" id="1061"/>
    <lineage>
        <taxon>Bacteria</taxon>
        <taxon>Pseudomonadati</taxon>
        <taxon>Pseudomonadota</taxon>
        <taxon>Alphaproteobacteria</taxon>
        <taxon>Rhodobacterales</taxon>
        <taxon>Rhodobacter group</taxon>
        <taxon>Rhodobacter</taxon>
    </lineage>
</organism>
<protein>
    <submittedName>
        <fullName evidence="3">N-acetyltransferase</fullName>
    </submittedName>
</protein>
<dbReference type="OrthoDB" id="9797178at2"/>
<dbReference type="EMBL" id="SWJZ01000021">
    <property type="protein sequence ID" value="TKD22237.1"/>
    <property type="molecule type" value="Genomic_DNA"/>
</dbReference>
<dbReference type="CDD" id="cd04301">
    <property type="entry name" value="NAT_SF"/>
    <property type="match status" value="1"/>
</dbReference>
<dbReference type="InterPro" id="IPR011008">
    <property type="entry name" value="Dimeric_a/b-barrel"/>
</dbReference>
<dbReference type="Pfam" id="PF03992">
    <property type="entry name" value="ABM"/>
    <property type="match status" value="1"/>
</dbReference>
<keyword evidence="3" id="KW-0808">Transferase</keyword>
<dbReference type="InterPro" id="IPR016181">
    <property type="entry name" value="Acyl_CoA_acyltransferase"/>
</dbReference>
<evidence type="ECO:0000259" key="2">
    <source>
        <dbReference type="PROSITE" id="PS51725"/>
    </source>
</evidence>
<dbReference type="PROSITE" id="PS51725">
    <property type="entry name" value="ABM"/>
    <property type="match status" value="1"/>
</dbReference>